<dbReference type="Gene3D" id="3.40.50.20">
    <property type="match status" value="2"/>
</dbReference>
<comment type="pathway">
    <text evidence="2 19">Pyrimidine metabolism; UMP biosynthesis via de novo pathway; (S)-dihydroorotate from bicarbonate: step 1/3.</text>
</comment>
<dbReference type="GO" id="GO:0006526">
    <property type="term" value="P:L-arginine biosynthetic process"/>
    <property type="evidence" value="ECO:0007669"/>
    <property type="project" value="UniProtKB-UniRule"/>
</dbReference>
<dbReference type="InterPro" id="IPR058047">
    <property type="entry name" value="CPSase_preATP-grasp"/>
</dbReference>
<feature type="binding site" evidence="19">
    <location>
        <position position="785"/>
    </location>
    <ligand>
        <name>ATP</name>
        <dbReference type="ChEBI" id="CHEBI:30616"/>
        <label>2</label>
    </ligand>
</feature>
<comment type="subunit">
    <text evidence="18 19">Composed of two chains; the small (or glutamine) chain promotes the hydrolysis of glutamine to ammonia, which is used by the large (or ammonia) chain to synthesize carbamoyl phosphate. Tetramer of heterodimers (alpha,beta)4.</text>
</comment>
<feature type="binding site" evidence="19">
    <location>
        <position position="291"/>
    </location>
    <ligand>
        <name>Mn(2+)</name>
        <dbReference type="ChEBI" id="CHEBI:29035"/>
        <label>1</label>
    </ligand>
</feature>
<accession>A0AAE2SGN4</accession>
<evidence type="ECO:0000256" key="10">
    <source>
        <dbReference type="ARBA" id="ARBA00022741"/>
    </source>
</evidence>
<feature type="binding site" evidence="19">
    <location>
        <position position="307"/>
    </location>
    <ligand>
        <name>Mg(2+)</name>
        <dbReference type="ChEBI" id="CHEBI:18420"/>
        <label>2</label>
    </ligand>
</feature>
<keyword evidence="9 19" id="KW-0677">Repeat</keyword>
<dbReference type="HAMAP" id="MF_01210_A">
    <property type="entry name" value="CPSase_L_chain_A"/>
    <property type="match status" value="1"/>
</dbReference>
<dbReference type="InterPro" id="IPR011607">
    <property type="entry name" value="MGS-like_dom"/>
</dbReference>
<dbReference type="PROSITE" id="PS51855">
    <property type="entry name" value="MGS"/>
    <property type="match status" value="1"/>
</dbReference>
<feature type="binding site" evidence="19">
    <location>
        <position position="839"/>
    </location>
    <ligand>
        <name>Mn(2+)</name>
        <dbReference type="ChEBI" id="CHEBI:29035"/>
        <label>4</label>
    </ligand>
</feature>
<dbReference type="Gene3D" id="1.10.1030.10">
    <property type="entry name" value="Carbamoyl-phosphate synthetase, large subunit oligomerisation domain"/>
    <property type="match status" value="1"/>
</dbReference>
<dbReference type="AlphaFoldDB" id="A0AAE2SGN4"/>
<dbReference type="Pfam" id="PF02142">
    <property type="entry name" value="MGS"/>
    <property type="match status" value="1"/>
</dbReference>
<dbReference type="GO" id="GO:0005737">
    <property type="term" value="C:cytoplasm"/>
    <property type="evidence" value="ECO:0007669"/>
    <property type="project" value="TreeGrafter"/>
</dbReference>
<evidence type="ECO:0000256" key="2">
    <source>
        <dbReference type="ARBA" id="ARBA00004812"/>
    </source>
</evidence>
<feature type="binding site" evidence="19">
    <location>
        <position position="782"/>
    </location>
    <ligand>
        <name>ATP</name>
        <dbReference type="ChEBI" id="CHEBI:30616"/>
        <label>2</label>
    </ligand>
</feature>
<dbReference type="PROSITE" id="PS51257">
    <property type="entry name" value="PROKAR_LIPOPROTEIN"/>
    <property type="match status" value="1"/>
</dbReference>
<dbReference type="InterPro" id="IPR006275">
    <property type="entry name" value="CPSase_lsu"/>
</dbReference>
<feature type="binding site" evidence="19">
    <location>
        <position position="247"/>
    </location>
    <ligand>
        <name>ATP</name>
        <dbReference type="ChEBI" id="CHEBI:30616"/>
        <label>1</label>
    </ligand>
</feature>
<feature type="binding site" evidence="19">
    <location>
        <position position="825"/>
    </location>
    <ligand>
        <name>ATP</name>
        <dbReference type="ChEBI" id="CHEBI:30616"/>
        <label>2</label>
    </ligand>
</feature>
<dbReference type="FunFam" id="3.30.470.20:FF:000007">
    <property type="entry name" value="Carbamoyl-phosphate synthase large chain"/>
    <property type="match status" value="1"/>
</dbReference>
<dbReference type="Pfam" id="PF02786">
    <property type="entry name" value="CPSase_L_D2"/>
    <property type="match status" value="2"/>
</dbReference>
<keyword evidence="7 19" id="KW-0028">Amino-acid biosynthesis</keyword>
<dbReference type="CDD" id="cd01424">
    <property type="entry name" value="MGS_CPS_II"/>
    <property type="match status" value="1"/>
</dbReference>
<name>A0AAE2SGN4_9BACT</name>
<dbReference type="InterPro" id="IPR005483">
    <property type="entry name" value="CPSase_dom"/>
</dbReference>
<dbReference type="EC" id="6.3.5.5" evidence="19"/>
<dbReference type="EMBL" id="JAENIG010000017">
    <property type="protein sequence ID" value="MBK1856547.1"/>
    <property type="molecule type" value="Genomic_DNA"/>
</dbReference>
<keyword evidence="5 19" id="KW-0055">Arginine biosynthesis</keyword>
<feature type="binding site" evidence="19">
    <location>
        <position position="182"/>
    </location>
    <ligand>
        <name>ATP</name>
        <dbReference type="ChEBI" id="CHEBI:30616"/>
        <label>1</label>
    </ligand>
</feature>
<evidence type="ECO:0000259" key="21">
    <source>
        <dbReference type="PROSITE" id="PS51855"/>
    </source>
</evidence>
<keyword evidence="23" id="KW-1185">Reference proteome</keyword>
<feature type="domain" description="MGS-like" evidence="21">
    <location>
        <begin position="933"/>
        <end position="1070"/>
    </location>
</feature>
<feature type="binding site" evidence="19">
    <location>
        <position position="214"/>
    </location>
    <ligand>
        <name>ATP</name>
        <dbReference type="ChEBI" id="CHEBI:30616"/>
        <label>1</label>
    </ligand>
</feature>
<comment type="similarity">
    <text evidence="4 19">Belongs to the CarB family.</text>
</comment>
<dbReference type="PRINTS" id="PR00098">
    <property type="entry name" value="CPSASE"/>
</dbReference>
<dbReference type="SMART" id="SM00851">
    <property type="entry name" value="MGS"/>
    <property type="match status" value="1"/>
</dbReference>
<dbReference type="RefSeq" id="WP_309491167.1">
    <property type="nucleotide sequence ID" value="NZ_JAENIG010000017.1"/>
</dbReference>
<keyword evidence="11 19" id="KW-0067">ATP-binding</keyword>
<comment type="catalytic activity">
    <reaction evidence="16 19">
        <text>hydrogencarbonate + L-glutamine + 2 ATP + H2O = carbamoyl phosphate + L-glutamate + 2 ADP + phosphate + 2 H(+)</text>
        <dbReference type="Rhea" id="RHEA:18633"/>
        <dbReference type="ChEBI" id="CHEBI:15377"/>
        <dbReference type="ChEBI" id="CHEBI:15378"/>
        <dbReference type="ChEBI" id="CHEBI:17544"/>
        <dbReference type="ChEBI" id="CHEBI:29985"/>
        <dbReference type="ChEBI" id="CHEBI:30616"/>
        <dbReference type="ChEBI" id="CHEBI:43474"/>
        <dbReference type="ChEBI" id="CHEBI:58228"/>
        <dbReference type="ChEBI" id="CHEBI:58359"/>
        <dbReference type="ChEBI" id="CHEBI:456216"/>
        <dbReference type="EC" id="6.3.5.5"/>
    </reaction>
</comment>
<comment type="cofactor">
    <cofactor evidence="19">
        <name>Mg(2+)</name>
        <dbReference type="ChEBI" id="CHEBI:18420"/>
    </cofactor>
    <cofactor evidence="19">
        <name>Mn(2+)</name>
        <dbReference type="ChEBI" id="CHEBI:29035"/>
    </cofactor>
    <text evidence="19">Binds 4 Mg(2+) or Mn(2+) ions per subunit.</text>
</comment>
<feature type="binding site" evidence="19">
    <location>
        <position position="837"/>
    </location>
    <ligand>
        <name>Mn(2+)</name>
        <dbReference type="ChEBI" id="CHEBI:29035"/>
        <label>4</label>
    </ligand>
</feature>
<dbReference type="SUPFAM" id="SSF52335">
    <property type="entry name" value="Methylglyoxal synthase-like"/>
    <property type="match status" value="1"/>
</dbReference>
<dbReference type="PANTHER" id="PTHR11405">
    <property type="entry name" value="CARBAMOYLTRANSFERASE FAMILY MEMBER"/>
    <property type="match status" value="1"/>
</dbReference>
<dbReference type="SUPFAM" id="SSF48108">
    <property type="entry name" value="Carbamoyl phosphate synthetase, large subunit connection domain"/>
    <property type="match status" value="1"/>
</dbReference>
<evidence type="ECO:0000256" key="13">
    <source>
        <dbReference type="ARBA" id="ARBA00022975"/>
    </source>
</evidence>
<feature type="binding site" evidence="19">
    <location>
        <position position="837"/>
    </location>
    <ligand>
        <name>Mg(2+)</name>
        <dbReference type="ChEBI" id="CHEBI:18420"/>
        <label>3</label>
    </ligand>
</feature>
<feature type="binding site" evidence="19">
    <location>
        <position position="291"/>
    </location>
    <ligand>
        <name>ATP</name>
        <dbReference type="ChEBI" id="CHEBI:30616"/>
        <label>1</label>
    </ligand>
</feature>
<feature type="binding site" evidence="19">
    <location>
        <position position="837"/>
    </location>
    <ligand>
        <name>ATP</name>
        <dbReference type="ChEBI" id="CHEBI:30616"/>
        <label>2</label>
    </ligand>
</feature>
<feature type="binding site" evidence="19">
    <location>
        <position position="305"/>
    </location>
    <ligand>
        <name>Mg(2+)</name>
        <dbReference type="ChEBI" id="CHEBI:18420"/>
        <label>2</label>
    </ligand>
</feature>
<feature type="binding site" evidence="19">
    <location>
        <position position="221"/>
    </location>
    <ligand>
        <name>ATP</name>
        <dbReference type="ChEBI" id="CHEBI:30616"/>
        <label>1</label>
    </ligand>
</feature>
<feature type="region of interest" description="Carboxyphosphate synthetic domain" evidence="19">
    <location>
        <begin position="1"/>
        <end position="408"/>
    </location>
</feature>
<feature type="binding site" evidence="19">
    <location>
        <position position="305"/>
    </location>
    <ligand>
        <name>Mn(2+)</name>
        <dbReference type="ChEBI" id="CHEBI:29035"/>
        <label>1</label>
    </ligand>
</feature>
<dbReference type="GO" id="GO:0044205">
    <property type="term" value="P:'de novo' UMP biosynthetic process"/>
    <property type="evidence" value="ECO:0007669"/>
    <property type="project" value="UniProtKB-UniRule"/>
</dbReference>
<feature type="binding site" evidence="19">
    <location>
        <position position="216"/>
    </location>
    <ligand>
        <name>ATP</name>
        <dbReference type="ChEBI" id="CHEBI:30616"/>
        <label>1</label>
    </ligand>
</feature>
<keyword evidence="10 19" id="KW-0547">Nucleotide-binding</keyword>
<feature type="binding site" evidence="19">
    <location>
        <position position="181"/>
    </location>
    <ligand>
        <name>ATP</name>
        <dbReference type="ChEBI" id="CHEBI:30616"/>
        <label>1</label>
    </ligand>
</feature>
<dbReference type="InterPro" id="IPR011761">
    <property type="entry name" value="ATP-grasp"/>
</dbReference>
<dbReference type="HAMAP" id="MF_01210_B">
    <property type="entry name" value="CPSase_L_chain_B"/>
    <property type="match status" value="1"/>
</dbReference>
<comment type="cofactor">
    <cofactor evidence="1">
        <name>Mn(2+)</name>
        <dbReference type="ChEBI" id="CHEBI:29035"/>
    </cofactor>
</comment>
<dbReference type="InterPro" id="IPR036897">
    <property type="entry name" value="CarbamoylP_synth_lsu_oligo_sf"/>
</dbReference>
<dbReference type="PROSITE" id="PS00866">
    <property type="entry name" value="CPSASE_1"/>
    <property type="match status" value="2"/>
</dbReference>
<evidence type="ECO:0000313" key="23">
    <source>
        <dbReference type="Proteomes" id="UP000634206"/>
    </source>
</evidence>
<dbReference type="Pfam" id="PF25596">
    <property type="entry name" value="CPSase_L_D1"/>
    <property type="match status" value="2"/>
</dbReference>
<dbReference type="InterPro" id="IPR036914">
    <property type="entry name" value="MGS-like_dom_sf"/>
</dbReference>
<feature type="binding site" evidence="19">
    <location>
        <position position="783"/>
    </location>
    <ligand>
        <name>ATP</name>
        <dbReference type="ChEBI" id="CHEBI:30616"/>
        <label>2</label>
    </ligand>
</feature>
<feature type="binding site" evidence="19">
    <location>
        <position position="752"/>
    </location>
    <ligand>
        <name>ATP</name>
        <dbReference type="ChEBI" id="CHEBI:30616"/>
        <label>2</label>
    </ligand>
</feature>
<dbReference type="GO" id="GO:0004088">
    <property type="term" value="F:carbamoyl-phosphate synthase (glutamine-hydrolyzing) activity"/>
    <property type="evidence" value="ECO:0007669"/>
    <property type="project" value="UniProtKB-UniRule"/>
</dbReference>
<evidence type="ECO:0000259" key="20">
    <source>
        <dbReference type="PROSITE" id="PS50975"/>
    </source>
</evidence>
<feature type="binding site" evidence="19">
    <location>
        <position position="837"/>
    </location>
    <ligand>
        <name>Mn(2+)</name>
        <dbReference type="ChEBI" id="CHEBI:29035"/>
        <label>3</label>
    </ligand>
</feature>
<keyword evidence="14" id="KW-0464">Manganese</keyword>
<feature type="binding site" evidence="19">
    <location>
        <position position="837"/>
    </location>
    <ligand>
        <name>Mg(2+)</name>
        <dbReference type="ChEBI" id="CHEBI:18420"/>
        <label>4</label>
    </ligand>
</feature>
<keyword evidence="8" id="KW-0479">Metal-binding</keyword>
<evidence type="ECO:0000313" key="22">
    <source>
        <dbReference type="EMBL" id="MBK1856547.1"/>
    </source>
</evidence>
<evidence type="ECO:0000256" key="3">
    <source>
        <dbReference type="ARBA" id="ARBA00005077"/>
    </source>
</evidence>
<evidence type="ECO:0000256" key="7">
    <source>
        <dbReference type="ARBA" id="ARBA00022605"/>
    </source>
</evidence>
<comment type="caution">
    <text evidence="19">Lacks conserved residue(s) required for the propagation of feature annotation.</text>
</comment>
<feature type="binding site" evidence="19">
    <location>
        <position position="757"/>
    </location>
    <ligand>
        <name>ATP</name>
        <dbReference type="ChEBI" id="CHEBI:30616"/>
        <label>2</label>
    </ligand>
</feature>
<evidence type="ECO:0000256" key="5">
    <source>
        <dbReference type="ARBA" id="ARBA00022571"/>
    </source>
</evidence>
<evidence type="ECO:0000256" key="9">
    <source>
        <dbReference type="ARBA" id="ARBA00022737"/>
    </source>
</evidence>
<evidence type="ECO:0000256" key="1">
    <source>
        <dbReference type="ARBA" id="ARBA00001936"/>
    </source>
</evidence>
<evidence type="ECO:0000256" key="8">
    <source>
        <dbReference type="ARBA" id="ARBA00022723"/>
    </source>
</evidence>
<dbReference type="FunFam" id="3.40.50.20:FF:000003">
    <property type="entry name" value="Carbamoyl-phosphate synthase large chain"/>
    <property type="match status" value="1"/>
</dbReference>
<dbReference type="SUPFAM" id="SSF56059">
    <property type="entry name" value="Glutathione synthetase ATP-binding domain-like"/>
    <property type="match status" value="2"/>
</dbReference>
<dbReference type="InterPro" id="IPR005479">
    <property type="entry name" value="CPAse_ATP-bd"/>
</dbReference>
<feature type="binding site" evidence="19">
    <location>
        <position position="307"/>
    </location>
    <ligand>
        <name>Mn(2+)</name>
        <dbReference type="ChEBI" id="CHEBI:29035"/>
        <label>2</label>
    </ligand>
</feature>
<feature type="region of interest" description="Allosteric domain" evidence="19">
    <location>
        <begin position="933"/>
        <end position="1070"/>
    </location>
</feature>
<proteinExistence type="inferred from homology"/>
<keyword evidence="12" id="KW-0460">Magnesium</keyword>
<feature type="binding site" evidence="19">
    <location>
        <position position="249"/>
    </location>
    <ligand>
        <name>ATP</name>
        <dbReference type="ChEBI" id="CHEBI:30616"/>
        <label>1</label>
    </ligand>
</feature>
<comment type="pathway">
    <text evidence="3 19">Amino-acid biosynthesis; L-arginine biosynthesis; carbamoyl phosphate from bicarbonate: step 1/1.</text>
</comment>
<dbReference type="Pfam" id="PF02787">
    <property type="entry name" value="CPSase_L_D3"/>
    <property type="match status" value="1"/>
</dbReference>
<feature type="binding site" evidence="19">
    <location>
        <position position="711"/>
    </location>
    <ligand>
        <name>ATP</name>
        <dbReference type="ChEBI" id="CHEBI:30616"/>
        <label>2</label>
    </ligand>
</feature>
<feature type="binding site" evidence="19">
    <location>
        <position position="825"/>
    </location>
    <ligand>
        <name>Mn(2+)</name>
        <dbReference type="ChEBI" id="CHEBI:29035"/>
        <label>3</label>
    </ligand>
</feature>
<reference evidence="22" key="1">
    <citation type="submission" date="2021-01" db="EMBL/GenBank/DDBJ databases">
        <title>Modified the classification status of verrucomicrobia.</title>
        <authorList>
            <person name="Feng X."/>
        </authorList>
    </citation>
    <scope>NUCLEOTIDE SEQUENCE</scope>
    <source>
        <strain evidence="22">5K15</strain>
    </source>
</reference>
<comment type="caution">
    <text evidence="22">The sequence shown here is derived from an EMBL/GenBank/DDBJ whole genome shotgun (WGS) entry which is preliminary data.</text>
</comment>
<dbReference type="GO" id="GO:0005524">
    <property type="term" value="F:ATP binding"/>
    <property type="evidence" value="ECO:0007669"/>
    <property type="project" value="UniProtKB-UniRule"/>
</dbReference>
<dbReference type="GO" id="GO:0006541">
    <property type="term" value="P:glutamine metabolic process"/>
    <property type="evidence" value="ECO:0007669"/>
    <property type="project" value="TreeGrafter"/>
</dbReference>
<feature type="domain" description="ATP-grasp" evidence="20">
    <location>
        <begin position="133"/>
        <end position="334"/>
    </location>
</feature>
<feature type="binding site" evidence="19">
    <location>
        <position position="839"/>
    </location>
    <ligand>
        <name>Mg(2+)</name>
        <dbReference type="ChEBI" id="CHEBI:18420"/>
        <label>4</label>
    </ligand>
</feature>
<organism evidence="22 23">
    <name type="scientific">Oceaniferula flava</name>
    <dbReference type="NCBI Taxonomy" id="2800421"/>
    <lineage>
        <taxon>Bacteria</taxon>
        <taxon>Pseudomonadati</taxon>
        <taxon>Verrucomicrobiota</taxon>
        <taxon>Verrucomicrobiia</taxon>
        <taxon>Verrucomicrobiales</taxon>
        <taxon>Verrucomicrobiaceae</taxon>
        <taxon>Oceaniferula</taxon>
    </lineage>
</organism>
<dbReference type="Gene3D" id="3.40.50.1380">
    <property type="entry name" value="Methylglyoxal synthase-like domain"/>
    <property type="match status" value="1"/>
</dbReference>
<dbReference type="InterPro" id="IPR005480">
    <property type="entry name" value="CPSase_lsu_oligo"/>
</dbReference>
<dbReference type="NCBIfam" id="NF003671">
    <property type="entry name" value="PRK05294.1"/>
    <property type="match status" value="1"/>
</dbReference>
<dbReference type="FunFam" id="1.10.1030.10:FF:000002">
    <property type="entry name" value="Carbamoyl-phosphate synthase large chain"/>
    <property type="match status" value="1"/>
</dbReference>
<evidence type="ECO:0000256" key="19">
    <source>
        <dbReference type="HAMAP-Rule" id="MF_01210"/>
    </source>
</evidence>
<dbReference type="FunFam" id="3.40.50.20:FF:000001">
    <property type="entry name" value="Carbamoyl-phosphate synthase large chain"/>
    <property type="match status" value="1"/>
</dbReference>
<keyword evidence="13 19" id="KW-0665">Pyrimidine biosynthesis</keyword>
<protein>
    <recommendedName>
        <fullName evidence="19">Carbamoyl phosphate synthase large chain</fullName>
        <ecNumber evidence="19">6.3.4.16</ecNumber>
        <ecNumber evidence="19">6.3.5.5</ecNumber>
    </recommendedName>
    <alternativeName>
        <fullName evidence="19">Carbamoyl phosphate synthetase ammonia chain</fullName>
    </alternativeName>
</protein>
<feature type="binding site" evidence="19">
    <location>
        <position position="305"/>
    </location>
    <ligand>
        <name>ATP</name>
        <dbReference type="ChEBI" id="CHEBI:30616"/>
        <label>1</label>
    </ligand>
</feature>
<dbReference type="InterPro" id="IPR033937">
    <property type="entry name" value="MGS_CPS_CarB"/>
</dbReference>
<feature type="binding site" evidence="19">
    <location>
        <position position="291"/>
    </location>
    <ligand>
        <name>Mg(2+)</name>
        <dbReference type="ChEBI" id="CHEBI:18420"/>
        <label>1</label>
    </ligand>
</feature>
<feature type="binding site" evidence="19">
    <location>
        <position position="248"/>
    </location>
    <ligand>
        <name>ATP</name>
        <dbReference type="ChEBI" id="CHEBI:30616"/>
        <label>1</label>
    </ligand>
</feature>
<evidence type="ECO:0000256" key="16">
    <source>
        <dbReference type="ARBA" id="ARBA00048816"/>
    </source>
</evidence>
<dbReference type="NCBIfam" id="TIGR01369">
    <property type="entry name" value="CPSaseII_lrg"/>
    <property type="match status" value="1"/>
</dbReference>
<dbReference type="Gene3D" id="3.30.470.20">
    <property type="entry name" value="ATP-grasp fold, B domain"/>
    <property type="match status" value="2"/>
</dbReference>
<feature type="binding site" evidence="19">
    <location>
        <position position="305"/>
    </location>
    <ligand>
        <name>Mn(2+)</name>
        <dbReference type="ChEBI" id="CHEBI:29035"/>
        <label>2</label>
    </ligand>
</feature>
<dbReference type="SMART" id="SM01096">
    <property type="entry name" value="CPSase_L_D3"/>
    <property type="match status" value="1"/>
</dbReference>
<feature type="binding site" evidence="19">
    <location>
        <position position="175"/>
    </location>
    <ligand>
        <name>ATP</name>
        <dbReference type="ChEBI" id="CHEBI:30616"/>
        <label>1</label>
    </ligand>
</feature>
<evidence type="ECO:0000256" key="4">
    <source>
        <dbReference type="ARBA" id="ARBA00009799"/>
    </source>
</evidence>
<dbReference type="PROSITE" id="PS50975">
    <property type="entry name" value="ATP_GRASP"/>
    <property type="match status" value="2"/>
</dbReference>
<dbReference type="NCBIfam" id="NF009455">
    <property type="entry name" value="PRK12815.1"/>
    <property type="match status" value="1"/>
</dbReference>
<feature type="binding site" evidence="19">
    <location>
        <position position="305"/>
    </location>
    <ligand>
        <name>Mg(2+)</name>
        <dbReference type="ChEBI" id="CHEBI:18420"/>
        <label>1</label>
    </ligand>
</feature>
<evidence type="ECO:0000256" key="11">
    <source>
        <dbReference type="ARBA" id="ARBA00022840"/>
    </source>
</evidence>
<evidence type="ECO:0000256" key="14">
    <source>
        <dbReference type="ARBA" id="ARBA00023211"/>
    </source>
</evidence>
<feature type="binding site" evidence="19">
    <location>
        <position position="129"/>
    </location>
    <ligand>
        <name>ATP</name>
        <dbReference type="ChEBI" id="CHEBI:30616"/>
        <label>1</label>
    </ligand>
</feature>
<dbReference type="SUPFAM" id="SSF52440">
    <property type="entry name" value="PreATP-grasp domain"/>
    <property type="match status" value="2"/>
</dbReference>
<dbReference type="FunFam" id="3.30.470.20:FF:000013">
    <property type="entry name" value="Carbamoyl-phosphate synthase large chain"/>
    <property type="match status" value="1"/>
</dbReference>
<dbReference type="PROSITE" id="PS00867">
    <property type="entry name" value="CPSASE_2"/>
    <property type="match status" value="2"/>
</dbReference>
<evidence type="ECO:0000256" key="18">
    <source>
        <dbReference type="ARBA" id="ARBA00062056"/>
    </source>
</evidence>
<dbReference type="Proteomes" id="UP000634206">
    <property type="component" value="Unassembled WGS sequence"/>
</dbReference>
<gene>
    <name evidence="19 22" type="primary">carB</name>
    <name evidence="22" type="ORF">JIN83_16365</name>
</gene>
<evidence type="ECO:0000256" key="6">
    <source>
        <dbReference type="ARBA" id="ARBA00022598"/>
    </source>
</evidence>
<dbReference type="GO" id="GO:0046872">
    <property type="term" value="F:metal ion binding"/>
    <property type="evidence" value="ECO:0007669"/>
    <property type="project" value="UniProtKB-KW"/>
</dbReference>
<dbReference type="EC" id="6.3.4.16" evidence="19"/>
<evidence type="ECO:0000256" key="17">
    <source>
        <dbReference type="ARBA" id="ARBA00057223"/>
    </source>
</evidence>
<keyword evidence="6 19" id="KW-0436">Ligase</keyword>
<feature type="binding site" evidence="19">
    <location>
        <position position="825"/>
    </location>
    <ligand>
        <name>Mg(2+)</name>
        <dbReference type="ChEBI" id="CHEBI:18420"/>
        <label>3</label>
    </ligand>
</feature>
<feature type="domain" description="ATP-grasp" evidence="20">
    <location>
        <begin position="675"/>
        <end position="866"/>
    </location>
</feature>
<dbReference type="PANTHER" id="PTHR11405:SF53">
    <property type="entry name" value="CARBAMOYL-PHOSPHATE SYNTHASE [AMMONIA], MITOCHONDRIAL"/>
    <property type="match status" value="1"/>
</dbReference>
<dbReference type="GO" id="GO:0004087">
    <property type="term" value="F:carbamoyl-phosphate synthase (ammonia) activity"/>
    <property type="evidence" value="ECO:0007669"/>
    <property type="project" value="UniProtKB-EC"/>
</dbReference>
<evidence type="ECO:0000256" key="15">
    <source>
        <dbReference type="ARBA" id="ARBA00047359"/>
    </source>
</evidence>
<comment type="function">
    <text evidence="17 19">Large subunit of the glutamine-dependent carbamoyl phosphate synthetase (CPSase). CPSase catalyzes the formation of carbamoyl phosphate from the ammonia moiety of glutamine, carbonate, and phosphate donated by ATP, constituting the first step of 2 biosynthetic pathways, one leading to arginine and/or urea and the other to pyrimidine nucleotides. The large subunit (synthetase) binds the substrates ammonia (free or transferred from glutamine from the small subunit), hydrogencarbonate and ATP and carries out an ATP-coupled ligase reaction, activating hydrogencarbonate by forming carboxy phosphate which reacts with ammonia to form carbamoyl phosphate.</text>
</comment>
<feature type="binding site" evidence="19">
    <location>
        <position position="784"/>
    </location>
    <ligand>
        <name>ATP</name>
        <dbReference type="ChEBI" id="CHEBI:30616"/>
        <label>2</label>
    </ligand>
</feature>
<dbReference type="InterPro" id="IPR016185">
    <property type="entry name" value="PreATP-grasp_dom_sf"/>
</dbReference>
<evidence type="ECO:0000256" key="12">
    <source>
        <dbReference type="ARBA" id="ARBA00022842"/>
    </source>
</evidence>
<feature type="binding site" evidence="19">
    <location>
        <position position="750"/>
    </location>
    <ligand>
        <name>ATP</name>
        <dbReference type="ChEBI" id="CHEBI:30616"/>
        <label>2</label>
    </ligand>
</feature>
<comment type="catalytic activity">
    <reaction evidence="15 19">
        <text>hydrogencarbonate + NH4(+) + 2 ATP = carbamoyl phosphate + 2 ADP + phosphate + 2 H(+)</text>
        <dbReference type="Rhea" id="RHEA:18029"/>
        <dbReference type="ChEBI" id="CHEBI:15378"/>
        <dbReference type="ChEBI" id="CHEBI:17544"/>
        <dbReference type="ChEBI" id="CHEBI:28938"/>
        <dbReference type="ChEBI" id="CHEBI:30616"/>
        <dbReference type="ChEBI" id="CHEBI:43474"/>
        <dbReference type="ChEBI" id="CHEBI:58228"/>
        <dbReference type="ChEBI" id="CHEBI:456216"/>
        <dbReference type="EC" id="6.3.4.16"/>
    </reaction>
</comment>
<dbReference type="FunFam" id="3.30.1490.20:FF:000001">
    <property type="entry name" value="Carbamoyl-phosphate synthase large chain"/>
    <property type="match status" value="1"/>
</dbReference>
<comment type="domain">
    <text evidence="19">The large subunit is composed of 2 ATP-grasp domains that are involved in binding the 2 ATP molecules needed for carbamoyl phosphate synthesis. The N-terminal ATP-grasp domain (referred to as the carboxyphosphate synthetic component) catalyzes the ATP-dependent phosphorylation of hydrogencarbonate to carboxyphosphate and the subsequent nucleophilic attack by ammonia to form a carbamate intermediate. The C-terminal ATP-grasp domain (referred to as the carbamoyl phosphate synthetic component) then catalyzes the phosphorylation of carbamate with the second ATP to form the end product carbamoyl phosphate. The reactive and unstable enzyme intermediates are sequentially channeled from one active site to the next through the interior of the protein over a distance of at least 96 A.</text>
</comment>
<sequence length="1070" mass="117738">MPKDETIKKILVIGSGPIVIGQGCEFDYSGVQACKALREEGYEVILVNSNPATIMTDPEFAPKTYIEPITPEVVEKIIIREKPDALLPTLGGQTALNTSMDLFKSGALDKHGVRMIGANADAIDKGEDRLRFKDAMLKIGLDLPQSGVAHTMEEAKVIAKELHETTGRAFPLIIRPAFTLGGSGGGIAYNKEEFETIVARGIDLSPVDEVLIEESLLGWKEYEMEVMRDNADNCVVICSIENLDPMGVHTGDSITVAPAQTLTDREYQIMRDASFACIREIGVETGGSNIQFSVNPADGRCIVIEMNPRVSRSSALASKATGFPIAKIAAKLAVGYTLDELPNDITRETPASFEPTIDYVVTKLPRFTFEKFPTADAVLTTQMKAVGEAMAIGRTFKESMQKALRSLETGRFGFGFDGKDPQDLSYEVIERKLHVPNAERIFWLKSAFENGWTVDEVFEATTIDVWFLEQLKQIVDEGNNLAEMDLRKAKRWGFSDIQIANARGISQDDVRAERKEAGIIPTYRLVDTCAAEFEAHTPYYYSTYGDENEARESDQKKIVILGGGPNRIGQGIEFDYCCVHAAFALKELDYETVMVNSNPETVSTDYDTSDKLYFEPLTLEDVLNICDQEKPDGVIVQFGGQTPLNLAADLERHGVPIVGTSPKNIELAEDRKFFSALLDKIGLKQAEAGTATSAEEAVKVAQEIGYPVLVRPSFVLGGRAMMIVYNDTELTRYMNEAVDVSPDRPVLVDRFLENAQEIDVDCISDGETSVVGAIMQHIEQAGIHSGDSACVIPAFSLSDDIQKQIIKAAKDLARELNVRGLMNIQFAVKDEELYVIEVNPRASRTVPFVSKSIGVPLAKLAAKIMVGKTLKELGFTEEVLPEHYCVKEAVFPWPRFPGIDIVLGPEMKSTGEVMGIDQDMGMAYAKAQISAFNPLPTGGNVFISVNDRDKDRAVPIARDLSALGFQIFATGGTYKRLKEESIEMNRLYKLAEQKRPNVMDMMKNGEIDFIINTPSGHEARNDEVTIRSGAVANKVSHCTNLSAAEASVLAIKSLQEKELQVTTLQEYHGI</sequence>